<keyword evidence="3" id="KW-1185">Reference proteome</keyword>
<protein>
    <submittedName>
        <fullName evidence="2">Uncharacterized protein</fullName>
    </submittedName>
</protein>
<dbReference type="RefSeq" id="XP_068360696.1">
    <property type="nucleotide sequence ID" value="XM_068492351.1"/>
</dbReference>
<evidence type="ECO:0000313" key="3">
    <source>
        <dbReference type="Proteomes" id="UP000179807"/>
    </source>
</evidence>
<dbReference type="AlphaFoldDB" id="A0A1J4K9H6"/>
<dbReference type="Proteomes" id="UP000179807">
    <property type="component" value="Unassembled WGS sequence"/>
</dbReference>
<name>A0A1J4K9H6_9EUKA</name>
<reference evidence="2" key="1">
    <citation type="submission" date="2016-10" db="EMBL/GenBank/DDBJ databases">
        <authorList>
            <person name="Benchimol M."/>
            <person name="Almeida L.G."/>
            <person name="Vasconcelos A.T."/>
            <person name="Perreira-Neves A."/>
            <person name="Rosa I.A."/>
            <person name="Tasca T."/>
            <person name="Bogo M.R."/>
            <person name="de Souza W."/>
        </authorList>
    </citation>
    <scope>NUCLEOTIDE SEQUENCE [LARGE SCALE GENOMIC DNA]</scope>
    <source>
        <strain evidence="2">K</strain>
    </source>
</reference>
<organism evidence="2 3">
    <name type="scientific">Tritrichomonas foetus</name>
    <dbReference type="NCBI Taxonomy" id="1144522"/>
    <lineage>
        <taxon>Eukaryota</taxon>
        <taxon>Metamonada</taxon>
        <taxon>Parabasalia</taxon>
        <taxon>Tritrichomonadida</taxon>
        <taxon>Tritrichomonadidae</taxon>
        <taxon>Tritrichomonas</taxon>
    </lineage>
</organism>
<gene>
    <name evidence="2" type="ORF">TRFO_05196</name>
</gene>
<comment type="caution">
    <text evidence="2">The sequence shown here is derived from an EMBL/GenBank/DDBJ whole genome shotgun (WGS) entry which is preliminary data.</text>
</comment>
<proteinExistence type="predicted"/>
<feature type="region of interest" description="Disordered" evidence="1">
    <location>
        <begin position="397"/>
        <end position="424"/>
    </location>
</feature>
<evidence type="ECO:0000313" key="2">
    <source>
        <dbReference type="EMBL" id="OHT07560.1"/>
    </source>
</evidence>
<dbReference type="GeneID" id="94827055"/>
<feature type="compositionally biased region" description="Basic residues" evidence="1">
    <location>
        <begin position="415"/>
        <end position="424"/>
    </location>
</feature>
<dbReference type="EMBL" id="MLAK01000693">
    <property type="protein sequence ID" value="OHT07560.1"/>
    <property type="molecule type" value="Genomic_DNA"/>
</dbReference>
<dbReference type="VEuPathDB" id="TrichDB:TRFO_05196"/>
<evidence type="ECO:0000256" key="1">
    <source>
        <dbReference type="SAM" id="MobiDB-lite"/>
    </source>
</evidence>
<accession>A0A1J4K9H6</accession>
<sequence>MILFLVQLASSNSFHFHNGTAENRYVYEMPDKIFVHQSLFYDFINSDSPGGAILVKEINIYLTISESFFVNCSAQNSYAGEGGAIYAKCIDFIIMRSIGANCMAAKGYQFIYAETNKIFVCDSCNIVSCGYIEYGYSSKTFGVVRGERVSISVINFTKNQVYGFGSGISIINNAEKSIDSDLIDPSSFIFTNCIFQKNSGQSLFLFSGYTNIKNVVSNVNIVSNMFTHGTTIGIIRFNCEWIFSNCIFVGQNKKTKLCSIGNPYQINFLTLQSCQYDGSWKKRTQRYFMKDCKRISSPTLKDFPYFSMTIPIIPTIEISNITLTINVTNSSALNEDLESEDVNATYEPTPKLMKIVDPFRMKEFEMIVPNDQKPMDLQVMYPQFCCSCKFTKKINSKTHQTKNKRTRPDMEYGKKRYKHVKRKR</sequence>